<feature type="chain" id="PRO_5016795315" evidence="1">
    <location>
        <begin position="32"/>
        <end position="252"/>
    </location>
</feature>
<proteinExistence type="predicted"/>
<gene>
    <name evidence="2" type="ORF">DFP77_10971</name>
</gene>
<keyword evidence="1" id="KW-0732">Signal</keyword>
<accession>A0A369AC23</accession>
<reference evidence="2 3" key="1">
    <citation type="submission" date="2018-07" db="EMBL/GenBank/DDBJ databases">
        <title>Genomic Encyclopedia of Type Strains, Phase III (KMG-III): the genomes of soil and plant-associated and newly described type strains.</title>
        <authorList>
            <person name="Whitman W."/>
        </authorList>
    </citation>
    <scope>NUCLEOTIDE SEQUENCE [LARGE SCALE GENOMIC DNA]</scope>
    <source>
        <strain evidence="2 3">CECT 7731</strain>
    </source>
</reference>
<protein>
    <submittedName>
        <fullName evidence="2">Uncharacterized protein</fullName>
    </submittedName>
</protein>
<comment type="caution">
    <text evidence="2">The sequence shown here is derived from an EMBL/GenBank/DDBJ whole genome shotgun (WGS) entry which is preliminary data.</text>
</comment>
<dbReference type="RefSeq" id="WP_258861082.1">
    <property type="nucleotide sequence ID" value="NZ_QPJQ01000009.1"/>
</dbReference>
<organism evidence="2 3">
    <name type="scientific">Marinomonas foliarum</name>
    <dbReference type="NCBI Taxonomy" id="491950"/>
    <lineage>
        <taxon>Bacteria</taxon>
        <taxon>Pseudomonadati</taxon>
        <taxon>Pseudomonadota</taxon>
        <taxon>Gammaproteobacteria</taxon>
        <taxon>Oceanospirillales</taxon>
        <taxon>Oceanospirillaceae</taxon>
        <taxon>Marinomonas</taxon>
    </lineage>
</organism>
<evidence type="ECO:0000256" key="1">
    <source>
        <dbReference type="SAM" id="SignalP"/>
    </source>
</evidence>
<name>A0A369AC23_9GAMM</name>
<sequence>MAKMERSKKLSLNCVPVLITGALLFTSLSSAETLSESPADPTISKVVGSAYSLDEKTLLYRETHTKQSDSIYTVEYSEPDGQVFATKSLDSSKSSIAPSFSQLNERNGEKIDVLQSGKKLEISYQENSQASLEKDSVPLVPGVVVDAGFNAFVTQYWDTLITGKEMDIEFLVPSRQSTYSFRFGKSDCIDGTESGVTCFSLKPVSWFVRMAVDPIVVAYDSENKRLLRFTGRANISNEQGKYQNVDIQYRYF</sequence>
<feature type="signal peptide" evidence="1">
    <location>
        <begin position="1"/>
        <end position="31"/>
    </location>
</feature>
<evidence type="ECO:0000313" key="2">
    <source>
        <dbReference type="EMBL" id="RCX06675.1"/>
    </source>
</evidence>
<dbReference type="AlphaFoldDB" id="A0A369AC23"/>
<dbReference type="Proteomes" id="UP000253506">
    <property type="component" value="Unassembled WGS sequence"/>
</dbReference>
<dbReference type="EMBL" id="QPJQ01000009">
    <property type="protein sequence ID" value="RCX06675.1"/>
    <property type="molecule type" value="Genomic_DNA"/>
</dbReference>
<evidence type="ECO:0000313" key="3">
    <source>
        <dbReference type="Proteomes" id="UP000253506"/>
    </source>
</evidence>